<dbReference type="OrthoDB" id="3057456at2759"/>
<protein>
    <recommendedName>
        <fullName evidence="4">RxLR effector protein</fullName>
    </recommendedName>
</protein>
<evidence type="ECO:0000313" key="3">
    <source>
        <dbReference type="Proteomes" id="UP000027222"/>
    </source>
</evidence>
<evidence type="ECO:0000256" key="1">
    <source>
        <dbReference type="SAM" id="SignalP"/>
    </source>
</evidence>
<keyword evidence="1" id="KW-0732">Signal</keyword>
<feature type="signal peptide" evidence="1">
    <location>
        <begin position="1"/>
        <end position="22"/>
    </location>
</feature>
<keyword evidence="3" id="KW-1185">Reference proteome</keyword>
<gene>
    <name evidence="2" type="ORF">GALMADRAFT_140181</name>
</gene>
<proteinExistence type="predicted"/>
<feature type="chain" id="PRO_5001646246" description="RxLR effector protein" evidence="1">
    <location>
        <begin position="23"/>
        <end position="109"/>
    </location>
</feature>
<evidence type="ECO:0008006" key="4">
    <source>
        <dbReference type="Google" id="ProtNLM"/>
    </source>
</evidence>
<dbReference type="AlphaFoldDB" id="A0A067SXD2"/>
<dbReference type="HOGENOM" id="CLU_2184154_0_0_1"/>
<dbReference type="EMBL" id="KL142380">
    <property type="protein sequence ID" value="KDR75541.1"/>
    <property type="molecule type" value="Genomic_DNA"/>
</dbReference>
<reference evidence="3" key="1">
    <citation type="journal article" date="2014" name="Proc. Natl. Acad. Sci. U.S.A.">
        <title>Extensive sampling of basidiomycete genomes demonstrates inadequacy of the white-rot/brown-rot paradigm for wood decay fungi.</title>
        <authorList>
            <person name="Riley R."/>
            <person name="Salamov A.A."/>
            <person name="Brown D.W."/>
            <person name="Nagy L.G."/>
            <person name="Floudas D."/>
            <person name="Held B.W."/>
            <person name="Levasseur A."/>
            <person name="Lombard V."/>
            <person name="Morin E."/>
            <person name="Otillar R."/>
            <person name="Lindquist E.A."/>
            <person name="Sun H."/>
            <person name="LaButti K.M."/>
            <person name="Schmutz J."/>
            <person name="Jabbour D."/>
            <person name="Luo H."/>
            <person name="Baker S.E."/>
            <person name="Pisabarro A.G."/>
            <person name="Walton J.D."/>
            <person name="Blanchette R.A."/>
            <person name="Henrissat B."/>
            <person name="Martin F."/>
            <person name="Cullen D."/>
            <person name="Hibbett D.S."/>
            <person name="Grigoriev I.V."/>
        </authorList>
    </citation>
    <scope>NUCLEOTIDE SEQUENCE [LARGE SCALE GENOMIC DNA]</scope>
    <source>
        <strain evidence="3">CBS 339.88</strain>
    </source>
</reference>
<name>A0A067SXD2_GALM3</name>
<organism evidence="2 3">
    <name type="scientific">Galerina marginata (strain CBS 339.88)</name>
    <dbReference type="NCBI Taxonomy" id="685588"/>
    <lineage>
        <taxon>Eukaryota</taxon>
        <taxon>Fungi</taxon>
        <taxon>Dikarya</taxon>
        <taxon>Basidiomycota</taxon>
        <taxon>Agaricomycotina</taxon>
        <taxon>Agaricomycetes</taxon>
        <taxon>Agaricomycetidae</taxon>
        <taxon>Agaricales</taxon>
        <taxon>Agaricineae</taxon>
        <taxon>Strophariaceae</taxon>
        <taxon>Galerina</taxon>
    </lineage>
</organism>
<dbReference type="Proteomes" id="UP000027222">
    <property type="component" value="Unassembled WGS sequence"/>
</dbReference>
<evidence type="ECO:0000313" key="2">
    <source>
        <dbReference type="EMBL" id="KDR75541.1"/>
    </source>
</evidence>
<accession>A0A067SXD2</accession>
<sequence>MSRLIATLAILSVALLAFATTADFVQQATVTLSLVRRYNLTSVHNLLRHDQARGQTIRSGRPTNDQIDNQAVAYLASVEIGEGPNATTCESSFIRSIQLAEKFLLIGFL</sequence>